<sequence>MKKILLSIFTAFVAVFLAACGSGESGVNSIERIKNAGVVKIGVFGDKPPFGYVDEKGANQGYDIIFAKRIAKELLGDENKVEFVLVEAANRVEFLKSNKVDIILANFTQTPERAEQVDFALPYMKVALGVAVPKDSEIKSVEDLKDKTLILNKGTTADAYFTKNHADIKTLKFDQNTETFAALMDKRGDALAHDNTLLFAWVKERPDYKVVIKELGNQDVIAPAVKKGDKELKEFIDNLIISLAAEQFFHKAYDESLKAHFGADIKADDVVIEGGKL</sequence>
<dbReference type="SUPFAM" id="SSF53850">
    <property type="entry name" value="Periplasmic binding protein-like II"/>
    <property type="match status" value="1"/>
</dbReference>
<protein>
    <submittedName>
        <fullName evidence="6">Transporter substrate-binding domain-containing protein</fullName>
    </submittedName>
</protein>
<dbReference type="InterPro" id="IPR001638">
    <property type="entry name" value="Solute-binding_3/MltF_N"/>
</dbReference>
<comment type="similarity">
    <text evidence="1">Belongs to the bacterial solute-binding protein 3 family.</text>
</comment>
<feature type="domain" description="Solute-binding protein family 3/N-terminal" evidence="5">
    <location>
        <begin position="38"/>
        <end position="264"/>
    </location>
</feature>
<dbReference type="PROSITE" id="PS51257">
    <property type="entry name" value="PROKAR_LIPOPROTEIN"/>
    <property type="match status" value="1"/>
</dbReference>
<evidence type="ECO:0000256" key="1">
    <source>
        <dbReference type="ARBA" id="ARBA00010333"/>
    </source>
</evidence>
<evidence type="ECO:0000313" key="6">
    <source>
        <dbReference type="EMBL" id="EAJ1622403.1"/>
    </source>
</evidence>
<dbReference type="AlphaFoldDB" id="A0A7U8B3X9"/>
<dbReference type="Gene3D" id="3.40.190.10">
    <property type="entry name" value="Periplasmic binding protein-like II"/>
    <property type="match status" value="2"/>
</dbReference>
<keyword evidence="7" id="KW-1185">Reference proteome</keyword>
<dbReference type="InterPro" id="IPR051455">
    <property type="entry name" value="Bact_solute-bind_prot3"/>
</dbReference>
<reference evidence="6 7" key="1">
    <citation type="submission" date="2018-06" db="EMBL/GenBank/DDBJ databases">
        <authorList>
            <consortium name="PulseNet: The National Subtyping Network for Foodborne Disease Surveillance"/>
            <person name="Tarr C.L."/>
            <person name="Trees E."/>
            <person name="Katz L.S."/>
            <person name="Carleton-Romer H.A."/>
            <person name="Stroika S."/>
            <person name="Kucerova Z."/>
            <person name="Roache K.F."/>
            <person name="Sabol A.L."/>
            <person name="Besser J."/>
            <person name="Gerner-Smidt P."/>
        </authorList>
    </citation>
    <scope>NUCLEOTIDE SEQUENCE [LARGE SCALE GENOMIC DNA]</scope>
    <source>
        <strain evidence="6 7">PNUSAC003104</strain>
    </source>
</reference>
<keyword evidence="3 4" id="KW-0732">Signal</keyword>
<dbReference type="CDD" id="cd13694">
    <property type="entry name" value="PBP2_Cysteine"/>
    <property type="match status" value="1"/>
</dbReference>
<dbReference type="EMBL" id="AABVLA010000031">
    <property type="protein sequence ID" value="EAJ1622403.1"/>
    <property type="molecule type" value="Genomic_DNA"/>
</dbReference>
<keyword evidence="2" id="KW-0813">Transport</keyword>
<name>A0A7U8B3X9_CAMUP</name>
<feature type="signal peptide" evidence="4">
    <location>
        <begin position="1"/>
        <end position="18"/>
    </location>
</feature>
<dbReference type="GO" id="GO:0030288">
    <property type="term" value="C:outer membrane-bounded periplasmic space"/>
    <property type="evidence" value="ECO:0007669"/>
    <property type="project" value="TreeGrafter"/>
</dbReference>
<organism evidence="6 7">
    <name type="scientific">Campylobacter upsaliensis</name>
    <dbReference type="NCBI Taxonomy" id="28080"/>
    <lineage>
        <taxon>Bacteria</taxon>
        <taxon>Pseudomonadati</taxon>
        <taxon>Campylobacterota</taxon>
        <taxon>Epsilonproteobacteria</taxon>
        <taxon>Campylobacterales</taxon>
        <taxon>Campylobacteraceae</taxon>
        <taxon>Campylobacter</taxon>
    </lineage>
</organism>
<dbReference type="PANTHER" id="PTHR30085:SF6">
    <property type="entry name" value="ABC TRANSPORTER GLUTAMINE-BINDING PROTEIN GLNH"/>
    <property type="match status" value="1"/>
</dbReference>
<dbReference type="Proteomes" id="UP000535305">
    <property type="component" value="Unassembled WGS sequence"/>
</dbReference>
<dbReference type="GO" id="GO:0005576">
    <property type="term" value="C:extracellular region"/>
    <property type="evidence" value="ECO:0007669"/>
    <property type="project" value="TreeGrafter"/>
</dbReference>
<proteinExistence type="inferred from homology"/>
<evidence type="ECO:0000256" key="4">
    <source>
        <dbReference type="SAM" id="SignalP"/>
    </source>
</evidence>
<dbReference type="SMART" id="SM00062">
    <property type="entry name" value="PBPb"/>
    <property type="match status" value="1"/>
</dbReference>
<evidence type="ECO:0000313" key="7">
    <source>
        <dbReference type="Proteomes" id="UP000535305"/>
    </source>
</evidence>
<evidence type="ECO:0000259" key="5">
    <source>
        <dbReference type="SMART" id="SM00062"/>
    </source>
</evidence>
<dbReference type="PANTHER" id="PTHR30085">
    <property type="entry name" value="AMINO ACID ABC TRANSPORTER PERMEASE"/>
    <property type="match status" value="1"/>
</dbReference>
<dbReference type="GO" id="GO:0006865">
    <property type="term" value="P:amino acid transport"/>
    <property type="evidence" value="ECO:0007669"/>
    <property type="project" value="TreeGrafter"/>
</dbReference>
<feature type="chain" id="PRO_5030800495" evidence="4">
    <location>
        <begin position="19"/>
        <end position="277"/>
    </location>
</feature>
<dbReference type="RefSeq" id="WP_257434238.1">
    <property type="nucleotide sequence ID" value="NZ_JANKIN010000022.1"/>
</dbReference>
<gene>
    <name evidence="6" type="ORF">CT510_07080</name>
</gene>
<evidence type="ECO:0000256" key="3">
    <source>
        <dbReference type="ARBA" id="ARBA00022729"/>
    </source>
</evidence>
<evidence type="ECO:0000256" key="2">
    <source>
        <dbReference type="ARBA" id="ARBA00022448"/>
    </source>
</evidence>
<accession>A0A7U8B3X9</accession>
<dbReference type="Pfam" id="PF00497">
    <property type="entry name" value="SBP_bac_3"/>
    <property type="match status" value="1"/>
</dbReference>
<comment type="caution">
    <text evidence="6">The sequence shown here is derived from an EMBL/GenBank/DDBJ whole genome shotgun (WGS) entry which is preliminary data.</text>
</comment>